<sequence length="149" mass="17084">MKLFHRMTNAYKRAILIKLKANEIWLLEEVELKRGRRRLLVPPVQKTFSRLGVGDCDAIYGAHIRLHGGEILTIDVLMRGGWSTTTNKCNFCKISEESTNLTLMHSDRTRKMWESLLAILAAIVGISRFCERGARHGQKMEDIVGDWMV</sequence>
<organism evidence="1 2">
    <name type="scientific">Vitis vinifera</name>
    <name type="common">Grape</name>
    <dbReference type="NCBI Taxonomy" id="29760"/>
    <lineage>
        <taxon>Eukaryota</taxon>
        <taxon>Viridiplantae</taxon>
        <taxon>Streptophyta</taxon>
        <taxon>Embryophyta</taxon>
        <taxon>Tracheophyta</taxon>
        <taxon>Spermatophyta</taxon>
        <taxon>Magnoliopsida</taxon>
        <taxon>eudicotyledons</taxon>
        <taxon>Gunneridae</taxon>
        <taxon>Pentapetalae</taxon>
        <taxon>rosids</taxon>
        <taxon>Vitales</taxon>
        <taxon>Vitaceae</taxon>
        <taxon>Viteae</taxon>
        <taxon>Vitis</taxon>
    </lineage>
</organism>
<accession>A0A438GPH9</accession>
<evidence type="ECO:0000313" key="2">
    <source>
        <dbReference type="Proteomes" id="UP000288805"/>
    </source>
</evidence>
<dbReference type="EMBL" id="QGNW01000376">
    <property type="protein sequence ID" value="RVW74110.1"/>
    <property type="molecule type" value="Genomic_DNA"/>
</dbReference>
<proteinExistence type="predicted"/>
<gene>
    <name evidence="1" type="ORF">CK203_052207</name>
</gene>
<reference evidence="1 2" key="1">
    <citation type="journal article" date="2018" name="PLoS Genet.">
        <title>Population sequencing reveals clonal diversity and ancestral inbreeding in the grapevine cultivar Chardonnay.</title>
        <authorList>
            <person name="Roach M.J."/>
            <person name="Johnson D.L."/>
            <person name="Bohlmann J."/>
            <person name="van Vuuren H.J."/>
            <person name="Jones S.J."/>
            <person name="Pretorius I.S."/>
            <person name="Schmidt S.A."/>
            <person name="Borneman A.R."/>
        </authorList>
    </citation>
    <scope>NUCLEOTIDE SEQUENCE [LARGE SCALE GENOMIC DNA]</scope>
    <source>
        <strain evidence="2">cv. Chardonnay</strain>
        <tissue evidence="1">Leaf</tissue>
    </source>
</reference>
<comment type="caution">
    <text evidence="1">The sequence shown here is derived from an EMBL/GenBank/DDBJ whole genome shotgun (WGS) entry which is preliminary data.</text>
</comment>
<dbReference type="Proteomes" id="UP000288805">
    <property type="component" value="Unassembled WGS sequence"/>
</dbReference>
<name>A0A438GPH9_VITVI</name>
<evidence type="ECO:0000313" key="1">
    <source>
        <dbReference type="EMBL" id="RVW74110.1"/>
    </source>
</evidence>
<protein>
    <submittedName>
        <fullName evidence="1">Uncharacterized protein</fullName>
    </submittedName>
</protein>
<dbReference type="AlphaFoldDB" id="A0A438GPH9"/>